<dbReference type="EMBL" id="BJZR01000023">
    <property type="protein sequence ID" value="GEO91838.1"/>
    <property type="molecule type" value="Genomic_DNA"/>
</dbReference>
<evidence type="ECO:0008006" key="5">
    <source>
        <dbReference type="Google" id="ProtNLM"/>
    </source>
</evidence>
<comment type="caution">
    <text evidence="3">The sequence shown here is derived from an EMBL/GenBank/DDBJ whole genome shotgun (WGS) entry which is preliminary data.</text>
</comment>
<feature type="transmembrane region" description="Helical" evidence="2">
    <location>
        <begin position="66"/>
        <end position="90"/>
    </location>
</feature>
<keyword evidence="2" id="KW-1133">Transmembrane helix</keyword>
<keyword evidence="4" id="KW-1185">Reference proteome</keyword>
<sequence length="154" mass="16043">MPSSPAPGARSDTVGDGSGARADARPGRPGDRSGPRDAASGADRSPEGPGGTEPPQGRHRARHRHWLRILLPALLIVGWLAVAGVGGPYFGKISEVSTNDQSSFLPESTESTRVTNLQGEFRDSDAVPAIVLLVREGGLEAGDRAWAEELTAAV</sequence>
<evidence type="ECO:0000313" key="3">
    <source>
        <dbReference type="EMBL" id="GEO91838.1"/>
    </source>
</evidence>
<evidence type="ECO:0000313" key="4">
    <source>
        <dbReference type="Proteomes" id="UP000321155"/>
    </source>
</evidence>
<keyword evidence="2" id="KW-0812">Transmembrane</keyword>
<protein>
    <recommendedName>
        <fullName evidence="5">Membrane transport protein MMPL domain-containing protein</fullName>
    </recommendedName>
</protein>
<name>A0ABQ0X2X4_9MICC</name>
<feature type="region of interest" description="Disordered" evidence="1">
    <location>
        <begin position="1"/>
        <end position="61"/>
    </location>
</feature>
<evidence type="ECO:0000256" key="1">
    <source>
        <dbReference type="SAM" id="MobiDB-lite"/>
    </source>
</evidence>
<keyword evidence="2" id="KW-0472">Membrane</keyword>
<proteinExistence type="predicted"/>
<feature type="compositionally biased region" description="Basic and acidic residues" evidence="1">
    <location>
        <begin position="22"/>
        <end position="35"/>
    </location>
</feature>
<reference evidence="3 4" key="1">
    <citation type="submission" date="2019-07" db="EMBL/GenBank/DDBJ databases">
        <title>Whole genome shotgun sequence of Kocuria flava NBRC 107626.</title>
        <authorList>
            <person name="Hosoyama A."/>
            <person name="Uohara A."/>
            <person name="Ohji S."/>
            <person name="Ichikawa N."/>
        </authorList>
    </citation>
    <scope>NUCLEOTIDE SEQUENCE [LARGE SCALE GENOMIC DNA]</scope>
    <source>
        <strain evidence="3 4">NBRC 107626</strain>
    </source>
</reference>
<evidence type="ECO:0000256" key="2">
    <source>
        <dbReference type="SAM" id="Phobius"/>
    </source>
</evidence>
<organism evidence="3 4">
    <name type="scientific">Kocuria flava</name>
    <dbReference type="NCBI Taxonomy" id="446860"/>
    <lineage>
        <taxon>Bacteria</taxon>
        <taxon>Bacillati</taxon>
        <taxon>Actinomycetota</taxon>
        <taxon>Actinomycetes</taxon>
        <taxon>Micrococcales</taxon>
        <taxon>Micrococcaceae</taxon>
        <taxon>Kocuria</taxon>
    </lineage>
</organism>
<accession>A0ABQ0X2X4</accession>
<dbReference type="Proteomes" id="UP000321155">
    <property type="component" value="Unassembled WGS sequence"/>
</dbReference>
<gene>
    <name evidence="3" type="ORF">KFL01_11440</name>
</gene>